<evidence type="ECO:0000259" key="1">
    <source>
        <dbReference type="Pfam" id="PF04377"/>
    </source>
</evidence>
<gene>
    <name evidence="2" type="primary">ATE1</name>
    <name evidence="2" type="ORF">H4219_003365</name>
</gene>
<dbReference type="PANTHER" id="PTHR21367:SF1">
    <property type="entry name" value="ARGINYL-TRNA--PROTEIN TRANSFERASE 1"/>
    <property type="match status" value="1"/>
</dbReference>
<dbReference type="EC" id="2.3.2.8" evidence="2"/>
<accession>A0A9W8A0B6</accession>
<comment type="caution">
    <text evidence="2">The sequence shown here is derived from an EMBL/GenBank/DDBJ whole genome shotgun (WGS) entry which is preliminary data.</text>
</comment>
<dbReference type="AlphaFoldDB" id="A0A9W8A0B6"/>
<dbReference type="OrthoDB" id="74183at2759"/>
<protein>
    <submittedName>
        <fullName evidence="2">Arginyl-tRNA--protein transferase 1</fullName>
        <ecNumber evidence="2">2.3.2.8</ecNumber>
    </submittedName>
</protein>
<dbReference type="InterPro" id="IPR016181">
    <property type="entry name" value="Acyl_CoA_acyltransferase"/>
</dbReference>
<keyword evidence="3" id="KW-1185">Reference proteome</keyword>
<reference evidence="2" key="1">
    <citation type="submission" date="2022-07" db="EMBL/GenBank/DDBJ databases">
        <title>Phylogenomic reconstructions and comparative analyses of Kickxellomycotina fungi.</title>
        <authorList>
            <person name="Reynolds N.K."/>
            <person name="Stajich J.E."/>
            <person name="Barry K."/>
            <person name="Grigoriev I.V."/>
            <person name="Crous P."/>
            <person name="Smith M.E."/>
        </authorList>
    </citation>
    <scope>NUCLEOTIDE SEQUENCE</scope>
    <source>
        <strain evidence="2">NBRC 100468</strain>
    </source>
</reference>
<dbReference type="SUPFAM" id="SSF55729">
    <property type="entry name" value="Acyl-CoA N-acyltransferases (Nat)"/>
    <property type="match status" value="1"/>
</dbReference>
<organism evidence="2 3">
    <name type="scientific">Mycoemilia scoparia</name>
    <dbReference type="NCBI Taxonomy" id="417184"/>
    <lineage>
        <taxon>Eukaryota</taxon>
        <taxon>Fungi</taxon>
        <taxon>Fungi incertae sedis</taxon>
        <taxon>Zoopagomycota</taxon>
        <taxon>Kickxellomycotina</taxon>
        <taxon>Kickxellomycetes</taxon>
        <taxon>Kickxellales</taxon>
        <taxon>Kickxellaceae</taxon>
        <taxon>Mycoemilia</taxon>
    </lineage>
</organism>
<dbReference type="EMBL" id="JANBPU010000079">
    <property type="protein sequence ID" value="KAJ1917175.1"/>
    <property type="molecule type" value="Genomic_DNA"/>
</dbReference>
<dbReference type="InterPro" id="IPR030700">
    <property type="entry name" value="N-end_Aminoacyl_Trfase"/>
</dbReference>
<name>A0A9W8A0B6_9FUNG</name>
<feature type="domain" description="N-end rule aminoacyl transferase C-terminal" evidence="1">
    <location>
        <begin position="177"/>
        <end position="318"/>
    </location>
</feature>
<evidence type="ECO:0000313" key="3">
    <source>
        <dbReference type="Proteomes" id="UP001150538"/>
    </source>
</evidence>
<dbReference type="GO" id="GO:0005737">
    <property type="term" value="C:cytoplasm"/>
    <property type="evidence" value="ECO:0007669"/>
    <property type="project" value="TreeGrafter"/>
</dbReference>
<dbReference type="Proteomes" id="UP001150538">
    <property type="component" value="Unassembled WGS sequence"/>
</dbReference>
<dbReference type="Pfam" id="PF04377">
    <property type="entry name" value="ATE_C"/>
    <property type="match status" value="1"/>
</dbReference>
<sequence>MTLTSTECQLLAHDEVKNGKFKYPEAQAFDAEGKAKSIVQAMGLQPRANCGYCSREKSQRVLGAFCLRLEPEAGGDQGGSSIFQTSRRTAVHIMQSGGFSTPDRLQLNAVDYQPTKGHKKVLCAMRKYLIGKASPANVRSESKAEFTDLVRMYDSDRFPGAGKKLKVTLEKGSCTREKFEIYKAYQREIHKDNELDYETFGKFLCAGPLSDTPIPNAPADAPVREYGLYHQLYRIDGKLVAVGVLDILPRSISSVYLFYDPEYSHLSLGNYSSLREIALTQTMNRYIPDLKYYSMGYYIQSCPKMAYKGQFSSSELLDVITRSWVPISKAKPLIDASPHFTSFIEDDKSHELKCRKSMQDKFEISPSFDFTVIPTDEMREAVEKSLIMTEDGVECVLTAAAKSPQLATDFMMLYAAIGQETMKRVLVDFALAPRV</sequence>
<evidence type="ECO:0000313" key="2">
    <source>
        <dbReference type="EMBL" id="KAJ1917175.1"/>
    </source>
</evidence>
<dbReference type="PANTHER" id="PTHR21367">
    <property type="entry name" value="ARGININE-TRNA-PROTEIN TRANSFERASE 1"/>
    <property type="match status" value="1"/>
</dbReference>
<dbReference type="GO" id="GO:0004057">
    <property type="term" value="F:arginyl-tRNA--protein transferase activity"/>
    <property type="evidence" value="ECO:0007669"/>
    <property type="project" value="UniProtKB-EC"/>
</dbReference>
<dbReference type="InterPro" id="IPR007472">
    <property type="entry name" value="N-end_Aminoacyl_Trfase_C"/>
</dbReference>
<keyword evidence="2" id="KW-0012">Acyltransferase</keyword>
<keyword evidence="2" id="KW-0808">Transferase</keyword>
<proteinExistence type="predicted"/>